<feature type="domain" description="Tyrosinase copper-binding" evidence="3">
    <location>
        <begin position="152"/>
        <end position="163"/>
    </location>
</feature>
<dbReference type="EMBL" id="CAXLJM020000049">
    <property type="protein sequence ID" value="CAL8113808.1"/>
    <property type="molecule type" value="Genomic_DNA"/>
</dbReference>
<comment type="similarity">
    <text evidence="1">Belongs to the tyrosinase family. Hemocyanin subfamily.</text>
</comment>
<dbReference type="InterPro" id="IPR005203">
    <property type="entry name" value="Hemocyanin_C"/>
</dbReference>
<dbReference type="InterPro" id="IPR008922">
    <property type="entry name" value="Di-copper_centre_dom_sf"/>
</dbReference>
<dbReference type="PRINTS" id="PR00187">
    <property type="entry name" value="HAEMOCYANIN"/>
</dbReference>
<evidence type="ECO:0000313" key="5">
    <source>
        <dbReference type="Proteomes" id="UP001642540"/>
    </source>
</evidence>
<dbReference type="PANTHER" id="PTHR11511">
    <property type="entry name" value="LARVAL STORAGE PROTEIN/PHENOLOXIDASE"/>
    <property type="match status" value="1"/>
</dbReference>
<dbReference type="Gene3D" id="2.60.40.1520">
    <property type="entry name" value="Hemocyanin, C-terminal domain"/>
    <property type="match status" value="1"/>
</dbReference>
<dbReference type="InterPro" id="IPR037020">
    <property type="entry name" value="Hemocyanin_C_sf"/>
</dbReference>
<dbReference type="SUPFAM" id="SSF48056">
    <property type="entry name" value="Di-copper centre-containing domain"/>
    <property type="match status" value="1"/>
</dbReference>
<dbReference type="PROSITE" id="PS00210">
    <property type="entry name" value="HEMOCYANIN_2"/>
    <property type="match status" value="1"/>
</dbReference>
<dbReference type="InterPro" id="IPR013788">
    <property type="entry name" value="Hemocyanin/hexamerin"/>
</dbReference>
<proteinExistence type="inferred from homology"/>
<dbReference type="Proteomes" id="UP001642540">
    <property type="component" value="Unassembled WGS sequence"/>
</dbReference>
<comment type="caution">
    <text evidence="4">The sequence shown here is derived from an EMBL/GenBank/DDBJ whole genome shotgun (WGS) entry which is preliminary data.</text>
</comment>
<reference evidence="4 5" key="1">
    <citation type="submission" date="2024-08" db="EMBL/GenBank/DDBJ databases">
        <authorList>
            <person name="Cucini C."/>
            <person name="Frati F."/>
        </authorList>
    </citation>
    <scope>NUCLEOTIDE SEQUENCE [LARGE SCALE GENOMIC DNA]</scope>
</reference>
<evidence type="ECO:0000259" key="3">
    <source>
        <dbReference type="PROSITE" id="PS00498"/>
    </source>
</evidence>
<dbReference type="SUPFAM" id="SSF81296">
    <property type="entry name" value="E set domains"/>
    <property type="match status" value="1"/>
</dbReference>
<gene>
    <name evidence="4" type="ORF">ODALV1_LOCUS16183</name>
</gene>
<dbReference type="PROSITE" id="PS00498">
    <property type="entry name" value="TYROSINASE_2"/>
    <property type="match status" value="1"/>
</dbReference>
<dbReference type="PANTHER" id="PTHR11511:SF5">
    <property type="entry name" value="FAT-BODY PROTEIN 1-RELATED"/>
    <property type="match status" value="1"/>
</dbReference>
<evidence type="ECO:0000256" key="2">
    <source>
        <dbReference type="ARBA" id="ARBA00022761"/>
    </source>
</evidence>
<evidence type="ECO:0000256" key="1">
    <source>
        <dbReference type="ARBA" id="ARBA00009470"/>
    </source>
</evidence>
<dbReference type="Gene3D" id="1.10.1280.10">
    <property type="entry name" value="Di-copper center containing domain from catechol oxidase"/>
    <property type="match status" value="1"/>
</dbReference>
<sequence>MHHQVLSRYNIERVNNGLEEARLLNLTKHGVIREAYYPDVRNINFEPFPYRDNNTELIDAGNTNITYLQTIYTRLKTALMDNYFITPNNSHVEMNTDLLGDTTESSSLKSANHQYYGSFHNYLHRLIAGIGIQEPGKHIPGVQAHPETSMRDPVFYEIHSLVDSLYLQEKENCKPYTKLELDYEGVDIRSVVIESLNSSRYVWWPPLVPNFSTPTITTYFENRRYDVSTGERPCRSTNESPVYVTNSRLNHFHFKYITRLRVKNNLPHEAHAMVRIFLLPIRNFKGSSYTQQQSYSRAIELDRFQTNLFPKTQTVLTRLSLESSVTSVSEMNSLPFRNCGFPNNLLIPKGTQHGVEYKLFVMLTNEPNIEEYPNYAYCGSLNKPFPDTRPMGFPFDRPNTNFKQPYPWFQRYLYKNVKFTTIRVVHKHDAYHV</sequence>
<dbReference type="Pfam" id="PF00372">
    <property type="entry name" value="Hemocyanin_M"/>
    <property type="match status" value="1"/>
</dbReference>
<keyword evidence="2" id="KW-0758">Storage protein</keyword>
<evidence type="ECO:0000313" key="4">
    <source>
        <dbReference type="EMBL" id="CAL8113808.1"/>
    </source>
</evidence>
<dbReference type="Pfam" id="PF03723">
    <property type="entry name" value="Hemocyanin_C"/>
    <property type="match status" value="1"/>
</dbReference>
<protein>
    <recommendedName>
        <fullName evidence="3">Tyrosinase copper-binding domain-containing protein</fullName>
    </recommendedName>
</protein>
<name>A0ABP1R1G6_9HEXA</name>
<dbReference type="InterPro" id="IPR014756">
    <property type="entry name" value="Ig_E-set"/>
</dbReference>
<organism evidence="4 5">
    <name type="scientific">Orchesella dallaii</name>
    <dbReference type="NCBI Taxonomy" id="48710"/>
    <lineage>
        <taxon>Eukaryota</taxon>
        <taxon>Metazoa</taxon>
        <taxon>Ecdysozoa</taxon>
        <taxon>Arthropoda</taxon>
        <taxon>Hexapoda</taxon>
        <taxon>Collembola</taxon>
        <taxon>Entomobryomorpha</taxon>
        <taxon>Entomobryoidea</taxon>
        <taxon>Orchesellidae</taxon>
        <taxon>Orchesellinae</taxon>
        <taxon>Orchesella</taxon>
    </lineage>
</organism>
<keyword evidence="5" id="KW-1185">Reference proteome</keyword>
<dbReference type="InterPro" id="IPR000896">
    <property type="entry name" value="Hemocyanin/hexamerin_mid_dom"/>
</dbReference>
<accession>A0ABP1R1G6</accession>
<dbReference type="InterPro" id="IPR002227">
    <property type="entry name" value="Tyrosinase_Cu-bd"/>
</dbReference>